<protein>
    <submittedName>
        <fullName evidence="2">Methyltransferase domain-containing protein</fullName>
    </submittedName>
</protein>
<keyword evidence="2" id="KW-0489">Methyltransferase</keyword>
<gene>
    <name evidence="2" type="ORF">DWX31_29395</name>
</gene>
<proteinExistence type="predicted"/>
<dbReference type="PANTHER" id="PTHR43861:SF1">
    <property type="entry name" value="TRANS-ACONITATE 2-METHYLTRANSFERASE"/>
    <property type="match status" value="1"/>
</dbReference>
<dbReference type="Gene3D" id="3.40.50.150">
    <property type="entry name" value="Vaccinia Virus protein VP39"/>
    <property type="match status" value="1"/>
</dbReference>
<accession>A0A3E3DCM8</accession>
<dbReference type="CDD" id="cd02440">
    <property type="entry name" value="AdoMet_MTases"/>
    <property type="match status" value="1"/>
</dbReference>
<keyword evidence="2" id="KW-0808">Transferase</keyword>
<dbReference type="RefSeq" id="WP_002600059.1">
    <property type="nucleotide sequence ID" value="NZ_QTJW01000030.1"/>
</dbReference>
<evidence type="ECO:0000313" key="2">
    <source>
        <dbReference type="EMBL" id="RGD67020.1"/>
    </source>
</evidence>
<sequence>MEFRKVFDTIPEKFDTWRPQYCKEAFDCIINQAAIDSSKSVLEIGPGTGQATEPILKTNCDYLAIELGENLYRFMENKFKDYNNFHIVNGDFGLYDYGDKKFDLVYSAAAIQWIPEQIAFSKSFELLKSGGYLAMMMLHGDYKTPNETLYTELQEVYSTYFKPETPYTQNFIYRNALNYGFVDFQEYKFQSERTYNAESYIEYLGTHCDHIVLQEPYRTNFYNGIRAAILKHHDKINFCDTITLYLTKKP</sequence>
<dbReference type="AlphaFoldDB" id="A0A3E3DCM8"/>
<reference evidence="2 3" key="1">
    <citation type="submission" date="2018-08" db="EMBL/GenBank/DDBJ databases">
        <title>A genome reference for cultivated species of the human gut microbiota.</title>
        <authorList>
            <person name="Zou Y."/>
            <person name="Xue W."/>
            <person name="Luo G."/>
        </authorList>
    </citation>
    <scope>NUCLEOTIDE SEQUENCE [LARGE SCALE GENOMIC DNA]</scope>
    <source>
        <strain evidence="2 3">AF19-13AC</strain>
    </source>
</reference>
<organism evidence="2 3">
    <name type="scientific">Hungatella hathewayi</name>
    <dbReference type="NCBI Taxonomy" id="154046"/>
    <lineage>
        <taxon>Bacteria</taxon>
        <taxon>Bacillati</taxon>
        <taxon>Bacillota</taxon>
        <taxon>Clostridia</taxon>
        <taxon>Lachnospirales</taxon>
        <taxon>Lachnospiraceae</taxon>
        <taxon>Hungatella</taxon>
    </lineage>
</organism>
<comment type="caution">
    <text evidence="2">The sequence shown here is derived from an EMBL/GenBank/DDBJ whole genome shotgun (WGS) entry which is preliminary data.</text>
</comment>
<dbReference type="EMBL" id="QTJW01000030">
    <property type="protein sequence ID" value="RGD67020.1"/>
    <property type="molecule type" value="Genomic_DNA"/>
</dbReference>
<dbReference type="GO" id="GO:0032259">
    <property type="term" value="P:methylation"/>
    <property type="evidence" value="ECO:0007669"/>
    <property type="project" value="UniProtKB-KW"/>
</dbReference>
<dbReference type="GO" id="GO:0008757">
    <property type="term" value="F:S-adenosylmethionine-dependent methyltransferase activity"/>
    <property type="evidence" value="ECO:0007669"/>
    <property type="project" value="InterPro"/>
</dbReference>
<dbReference type="OrthoDB" id="9797252at2"/>
<dbReference type="PANTHER" id="PTHR43861">
    <property type="entry name" value="TRANS-ACONITATE 2-METHYLTRANSFERASE-RELATED"/>
    <property type="match status" value="1"/>
</dbReference>
<dbReference type="InterPro" id="IPR013216">
    <property type="entry name" value="Methyltransf_11"/>
</dbReference>
<evidence type="ECO:0000313" key="3">
    <source>
        <dbReference type="Proteomes" id="UP000261023"/>
    </source>
</evidence>
<dbReference type="SUPFAM" id="SSF53335">
    <property type="entry name" value="S-adenosyl-L-methionine-dependent methyltransferases"/>
    <property type="match status" value="1"/>
</dbReference>
<dbReference type="Pfam" id="PF08241">
    <property type="entry name" value="Methyltransf_11"/>
    <property type="match status" value="1"/>
</dbReference>
<dbReference type="Proteomes" id="UP000261023">
    <property type="component" value="Unassembled WGS sequence"/>
</dbReference>
<evidence type="ECO:0000259" key="1">
    <source>
        <dbReference type="Pfam" id="PF08241"/>
    </source>
</evidence>
<name>A0A3E3DCM8_9FIRM</name>
<feature type="domain" description="Methyltransferase type 11" evidence="1">
    <location>
        <begin position="42"/>
        <end position="134"/>
    </location>
</feature>
<dbReference type="InterPro" id="IPR029063">
    <property type="entry name" value="SAM-dependent_MTases_sf"/>
</dbReference>